<accession>A0A7W6HCT8</accession>
<evidence type="ECO:0000313" key="2">
    <source>
        <dbReference type="EMBL" id="MBB4002752.1"/>
    </source>
</evidence>
<dbReference type="PANTHER" id="PTHR34203">
    <property type="entry name" value="METHYLTRANSFERASE, FKBM FAMILY PROTEIN"/>
    <property type="match status" value="1"/>
</dbReference>
<dbReference type="PANTHER" id="PTHR34203:SF15">
    <property type="entry name" value="SLL1173 PROTEIN"/>
    <property type="match status" value="1"/>
</dbReference>
<dbReference type="InterPro" id="IPR029063">
    <property type="entry name" value="SAM-dependent_MTases_sf"/>
</dbReference>
<dbReference type="RefSeq" id="WP_246367759.1">
    <property type="nucleotide sequence ID" value="NZ_JAAAMM010000002.1"/>
</dbReference>
<feature type="domain" description="Methyltransferase FkbM" evidence="1">
    <location>
        <begin position="30"/>
        <end position="170"/>
    </location>
</feature>
<keyword evidence="3" id="KW-1185">Reference proteome</keyword>
<dbReference type="Proteomes" id="UP000588647">
    <property type="component" value="Unassembled WGS sequence"/>
</dbReference>
<organism evidence="2 3">
    <name type="scientific">Aurantimonas endophytica</name>
    <dbReference type="NCBI Taxonomy" id="1522175"/>
    <lineage>
        <taxon>Bacteria</taxon>
        <taxon>Pseudomonadati</taxon>
        <taxon>Pseudomonadota</taxon>
        <taxon>Alphaproteobacteria</taxon>
        <taxon>Hyphomicrobiales</taxon>
        <taxon>Aurantimonadaceae</taxon>
        <taxon>Aurantimonas</taxon>
    </lineage>
</organism>
<evidence type="ECO:0000259" key="1">
    <source>
        <dbReference type="Pfam" id="PF05050"/>
    </source>
</evidence>
<dbReference type="EMBL" id="JACIEM010000002">
    <property type="protein sequence ID" value="MBB4002752.1"/>
    <property type="molecule type" value="Genomic_DNA"/>
</dbReference>
<dbReference type="GO" id="GO:0008168">
    <property type="term" value="F:methyltransferase activity"/>
    <property type="evidence" value="ECO:0007669"/>
    <property type="project" value="UniProtKB-KW"/>
</dbReference>
<proteinExistence type="predicted"/>
<dbReference type="InterPro" id="IPR052514">
    <property type="entry name" value="SAM-dependent_MTase"/>
</dbReference>
<dbReference type="NCBIfam" id="TIGR01444">
    <property type="entry name" value="fkbM_fam"/>
    <property type="match status" value="1"/>
</dbReference>
<dbReference type="InterPro" id="IPR006342">
    <property type="entry name" value="FkbM_mtfrase"/>
</dbReference>
<evidence type="ECO:0000313" key="3">
    <source>
        <dbReference type="Proteomes" id="UP000588647"/>
    </source>
</evidence>
<dbReference type="SUPFAM" id="SSF53335">
    <property type="entry name" value="S-adenosyl-L-methionine-dependent methyltransferases"/>
    <property type="match status" value="1"/>
</dbReference>
<dbReference type="AlphaFoldDB" id="A0A7W6HCT8"/>
<keyword evidence="2" id="KW-0808">Transferase</keyword>
<name>A0A7W6HCT8_9HYPH</name>
<dbReference type="Gene3D" id="3.40.50.150">
    <property type="entry name" value="Vaccinia Virus protein VP39"/>
    <property type="match status" value="1"/>
</dbReference>
<keyword evidence="2" id="KW-0489">Methyltransferase</keyword>
<protein>
    <submittedName>
        <fullName evidence="2">FkbM family methyltransferase</fullName>
    </submittedName>
</protein>
<comment type="caution">
    <text evidence="2">The sequence shown here is derived from an EMBL/GenBank/DDBJ whole genome shotgun (WGS) entry which is preliminary data.</text>
</comment>
<dbReference type="Pfam" id="PF05050">
    <property type="entry name" value="Methyltransf_21"/>
    <property type="match status" value="1"/>
</dbReference>
<sequence>MRVYHGDQRHHDGLERLYRPFVSPGDLVFDIGAHVGDRIKVLRRLGARVVAVEPQPRPARLLRALFGRDASVTIVQAAVDTVPGILELRINGANPTVSTASEKMVAAAAGHEGWGSEVWDETVRVEATTIDRLIVTHGEPAFIKIDVEGLEDRVLAGLSRPVKVLSFEFTTLQRDVAQRSLARAGDLGYRRFNLSLGETHEMVFEEPCSQDVMREKLRELPDAANSGDVYCFRGRGP</sequence>
<reference evidence="2 3" key="1">
    <citation type="submission" date="2020-08" db="EMBL/GenBank/DDBJ databases">
        <title>Genomic Encyclopedia of Type Strains, Phase IV (KMG-IV): sequencing the most valuable type-strain genomes for metagenomic binning, comparative biology and taxonomic classification.</title>
        <authorList>
            <person name="Goeker M."/>
        </authorList>
    </citation>
    <scope>NUCLEOTIDE SEQUENCE [LARGE SCALE GENOMIC DNA]</scope>
    <source>
        <strain evidence="2 3">DSM 103570</strain>
    </source>
</reference>
<gene>
    <name evidence="2" type="ORF">GGR03_001827</name>
</gene>
<dbReference type="GO" id="GO:0032259">
    <property type="term" value="P:methylation"/>
    <property type="evidence" value="ECO:0007669"/>
    <property type="project" value="UniProtKB-KW"/>
</dbReference>